<dbReference type="Proteomes" id="UP000095283">
    <property type="component" value="Unplaced"/>
</dbReference>
<accession>A0A1I7WL64</accession>
<keyword evidence="1" id="KW-1185">Reference proteome</keyword>
<organism evidence="1 2">
    <name type="scientific">Heterorhabditis bacteriophora</name>
    <name type="common">Entomopathogenic nematode worm</name>
    <dbReference type="NCBI Taxonomy" id="37862"/>
    <lineage>
        <taxon>Eukaryota</taxon>
        <taxon>Metazoa</taxon>
        <taxon>Ecdysozoa</taxon>
        <taxon>Nematoda</taxon>
        <taxon>Chromadorea</taxon>
        <taxon>Rhabditida</taxon>
        <taxon>Rhabditina</taxon>
        <taxon>Rhabditomorpha</taxon>
        <taxon>Strongyloidea</taxon>
        <taxon>Heterorhabditidae</taxon>
        <taxon>Heterorhabditis</taxon>
    </lineage>
</organism>
<evidence type="ECO:0000313" key="1">
    <source>
        <dbReference type="Proteomes" id="UP000095283"/>
    </source>
</evidence>
<dbReference type="WBParaSite" id="Hba_05881">
    <property type="protein sequence ID" value="Hba_05881"/>
    <property type="gene ID" value="Hba_05881"/>
</dbReference>
<sequence length="66" mass="7691">MSYDILGGEHLLATRVLELSVWNCGGLMDNNKMYMLYIPLQKLKNQPEDRKGNRVLEGWFSFDKNV</sequence>
<evidence type="ECO:0000313" key="2">
    <source>
        <dbReference type="WBParaSite" id="Hba_05881"/>
    </source>
</evidence>
<proteinExistence type="predicted"/>
<protein>
    <submittedName>
        <fullName evidence="2">Ovule protein</fullName>
    </submittedName>
</protein>
<dbReference type="AlphaFoldDB" id="A0A1I7WL64"/>
<reference evidence="2" key="1">
    <citation type="submission" date="2016-11" db="UniProtKB">
        <authorList>
            <consortium name="WormBaseParasite"/>
        </authorList>
    </citation>
    <scope>IDENTIFICATION</scope>
</reference>
<name>A0A1I7WL64_HETBA</name>